<protein>
    <submittedName>
        <fullName evidence="2">Uncharacterized protein</fullName>
    </submittedName>
</protein>
<feature type="transmembrane region" description="Helical" evidence="1">
    <location>
        <begin position="24"/>
        <end position="49"/>
    </location>
</feature>
<keyword evidence="1" id="KW-0812">Transmembrane</keyword>
<keyword evidence="1" id="KW-0472">Membrane</keyword>
<dbReference type="AlphaFoldDB" id="A0A8J5IFZ3"/>
<proteinExistence type="predicted"/>
<evidence type="ECO:0000256" key="1">
    <source>
        <dbReference type="SAM" id="Phobius"/>
    </source>
</evidence>
<dbReference type="Proteomes" id="UP000709295">
    <property type="component" value="Unassembled WGS sequence"/>
</dbReference>
<evidence type="ECO:0000313" key="2">
    <source>
        <dbReference type="EMBL" id="KAG6955153.1"/>
    </source>
</evidence>
<organism evidence="2 3">
    <name type="scientific">Phytophthora aleatoria</name>
    <dbReference type="NCBI Taxonomy" id="2496075"/>
    <lineage>
        <taxon>Eukaryota</taxon>
        <taxon>Sar</taxon>
        <taxon>Stramenopiles</taxon>
        <taxon>Oomycota</taxon>
        <taxon>Peronosporomycetes</taxon>
        <taxon>Peronosporales</taxon>
        <taxon>Peronosporaceae</taxon>
        <taxon>Phytophthora</taxon>
    </lineage>
</organism>
<gene>
    <name evidence="2" type="ORF">JG688_00012007</name>
</gene>
<keyword evidence="3" id="KW-1185">Reference proteome</keyword>
<comment type="caution">
    <text evidence="2">The sequence shown here is derived from an EMBL/GenBank/DDBJ whole genome shotgun (WGS) entry which is preliminary data.</text>
</comment>
<evidence type="ECO:0000313" key="3">
    <source>
        <dbReference type="Proteomes" id="UP000709295"/>
    </source>
</evidence>
<dbReference type="EMBL" id="JAENGY010000889">
    <property type="protein sequence ID" value="KAG6955153.1"/>
    <property type="molecule type" value="Genomic_DNA"/>
</dbReference>
<feature type="transmembrane region" description="Helical" evidence="1">
    <location>
        <begin position="70"/>
        <end position="89"/>
    </location>
</feature>
<name>A0A8J5IFZ3_9STRA</name>
<sequence length="386" mass="42783">MLVMTQLPNAQYHTEMAGVTRDNVIATILPLFVFGLLQIVSFVLLVVVIMRNCGMRALYQLAFVLTTQRSLVLCKMLLWVVITLSFRVIHFDELFYGAYQDADGKNRGEVNGTLVLDLCAWDTHALATMVLAIMAEEVSGYKISINKGGAGVDITERMSSVGSGKCTPTHLNVEVWTSSTLSDLRVYFNESYQVGGVGYFGLSGVYTTHQFVLDGMKATPPYFPDFWKHYKTSEALIDALNVVSFKSKSKCYPPADTICADGTMGCKDNCEQTEACAERESNGKDCLVLALMVPDYDQGYFQAVFDNLDIPAYFCFIGYDGVNQFAADAAKTGDPVLFYHYEPDLFHVTNKGKFDRVALPRTDPERVKLATGDYGEHGFGIKLVTL</sequence>
<reference evidence="2" key="1">
    <citation type="submission" date="2021-01" db="EMBL/GenBank/DDBJ databases">
        <title>Phytophthora aleatoria, a newly-described species from Pinus radiata is distinct from Phytophthora cactorum isolates based on comparative genomics.</title>
        <authorList>
            <person name="Mcdougal R."/>
            <person name="Panda P."/>
            <person name="Williams N."/>
            <person name="Studholme D.J."/>
        </authorList>
    </citation>
    <scope>NUCLEOTIDE SEQUENCE</scope>
    <source>
        <strain evidence="2">NZFS 4037</strain>
    </source>
</reference>
<accession>A0A8J5IFZ3</accession>
<keyword evidence="1" id="KW-1133">Transmembrane helix</keyword>